<feature type="transmembrane region" description="Helical" evidence="5">
    <location>
        <begin position="129"/>
        <end position="148"/>
    </location>
</feature>
<dbReference type="Proteomes" id="UP000191116">
    <property type="component" value="Unassembled WGS sequence"/>
</dbReference>
<dbReference type="OrthoDB" id="484624at2"/>
<feature type="transmembrane region" description="Helical" evidence="5">
    <location>
        <begin position="102"/>
        <end position="122"/>
    </location>
</feature>
<feature type="transmembrane region" description="Helical" evidence="5">
    <location>
        <begin position="16"/>
        <end position="45"/>
    </location>
</feature>
<dbReference type="AlphaFoldDB" id="A0A1T4QIT7"/>
<name>A0A1T4QIT7_9GAMM</name>
<keyword evidence="2 5" id="KW-0812">Transmembrane</keyword>
<evidence type="ECO:0000256" key="4">
    <source>
        <dbReference type="ARBA" id="ARBA00023136"/>
    </source>
</evidence>
<reference evidence="7 8" key="1">
    <citation type="submission" date="2017-02" db="EMBL/GenBank/DDBJ databases">
        <authorList>
            <person name="Peterson S.W."/>
        </authorList>
    </citation>
    <scope>NUCLEOTIDE SEQUENCE [LARGE SCALE GENOMIC DNA]</scope>
    <source>
        <strain evidence="7 8">CECT 9189</strain>
    </source>
</reference>
<accession>A0A1T4QIT7</accession>
<gene>
    <name evidence="7" type="ORF">CZ814_01034</name>
</gene>
<keyword evidence="4 5" id="KW-0472">Membrane</keyword>
<keyword evidence="3 5" id="KW-1133">Transmembrane helix</keyword>
<feature type="transmembrane region" description="Helical" evidence="5">
    <location>
        <begin position="186"/>
        <end position="206"/>
    </location>
</feature>
<feature type="transmembrane region" description="Helical" evidence="5">
    <location>
        <begin position="371"/>
        <end position="387"/>
    </location>
</feature>
<evidence type="ECO:0000313" key="7">
    <source>
        <dbReference type="EMBL" id="SKA03612.1"/>
    </source>
</evidence>
<feature type="transmembrane region" description="Helical" evidence="5">
    <location>
        <begin position="57"/>
        <end position="82"/>
    </location>
</feature>
<evidence type="ECO:0000256" key="2">
    <source>
        <dbReference type="ARBA" id="ARBA00022692"/>
    </source>
</evidence>
<evidence type="ECO:0000313" key="8">
    <source>
        <dbReference type="Proteomes" id="UP000191116"/>
    </source>
</evidence>
<dbReference type="InterPro" id="IPR007016">
    <property type="entry name" value="O-antigen_ligase-rel_domated"/>
</dbReference>
<protein>
    <recommendedName>
        <fullName evidence="6">O-antigen ligase-related domain-containing protein</fullName>
    </recommendedName>
</protein>
<dbReference type="GO" id="GO:0016020">
    <property type="term" value="C:membrane"/>
    <property type="evidence" value="ECO:0007669"/>
    <property type="project" value="UniProtKB-SubCell"/>
</dbReference>
<feature type="transmembrane region" description="Helical" evidence="5">
    <location>
        <begin position="248"/>
        <end position="270"/>
    </location>
</feature>
<feature type="transmembrane region" description="Helical" evidence="5">
    <location>
        <begin position="218"/>
        <end position="241"/>
    </location>
</feature>
<dbReference type="EMBL" id="FUWP01000003">
    <property type="protein sequence ID" value="SKA03612.1"/>
    <property type="molecule type" value="Genomic_DNA"/>
</dbReference>
<evidence type="ECO:0000256" key="5">
    <source>
        <dbReference type="SAM" id="Phobius"/>
    </source>
</evidence>
<proteinExistence type="predicted"/>
<comment type="subcellular location">
    <subcellularLocation>
        <location evidence="1">Membrane</location>
        <topology evidence="1">Multi-pass membrane protein</topology>
    </subcellularLocation>
</comment>
<organism evidence="7 8">
    <name type="scientific">Photobacterium toruni</name>
    <dbReference type="NCBI Taxonomy" id="1935446"/>
    <lineage>
        <taxon>Bacteria</taxon>
        <taxon>Pseudomonadati</taxon>
        <taxon>Pseudomonadota</taxon>
        <taxon>Gammaproteobacteria</taxon>
        <taxon>Vibrionales</taxon>
        <taxon>Vibrionaceae</taxon>
        <taxon>Photobacterium</taxon>
    </lineage>
</organism>
<evidence type="ECO:0000256" key="1">
    <source>
        <dbReference type="ARBA" id="ARBA00004141"/>
    </source>
</evidence>
<evidence type="ECO:0000256" key="3">
    <source>
        <dbReference type="ARBA" id="ARBA00022989"/>
    </source>
</evidence>
<evidence type="ECO:0000259" key="6">
    <source>
        <dbReference type="Pfam" id="PF04932"/>
    </source>
</evidence>
<dbReference type="RefSeq" id="WP_080173922.1">
    <property type="nucleotide sequence ID" value="NZ_AP024855.1"/>
</dbReference>
<feature type="domain" description="O-antigen ligase-related" evidence="6">
    <location>
        <begin position="217"/>
        <end position="352"/>
    </location>
</feature>
<sequence>MHLLQKATFKNTDEKIIYYIIVFTYPLYLVGGLYLIGPILAWFLLYRATLIIFNNKIAIHSLSIMWILSILLVEAVVIIGSLNTGHSLLMIVKSSVGWAKGWALIGIFIFIGTILPIRYCLLQKAIINILWQSLIISPFLIAVAFLNFPTLLYISPLKIFGGGGEQFFKVWLYWNDINTGLPRWQLFAPWSPALAFYALLALSIILPRPSDKEKYIAIFSAVLLILLSESRAGIIILFLLLSGYFISYFFDIVIVLFIMLFSLLFFGIFIDEIIGGIIDLMNYINSMRSDSSMIRKTLNNIGLYRWYNESFWFGHGNVERGPHIVQFMPIGSHNTFIGLLFIKGIIGLLLYVIPLIVTTIYLFFKSFIRRDYLSGFFVIFIFLMYSFTENIEILSYVMWPGWLFIGMMLRACFYKCNINAIDFEDNGQIFVERQ</sequence>
<feature type="transmembrane region" description="Helical" evidence="5">
    <location>
        <begin position="336"/>
        <end position="364"/>
    </location>
</feature>
<dbReference type="Pfam" id="PF04932">
    <property type="entry name" value="Wzy_C"/>
    <property type="match status" value="1"/>
</dbReference>